<dbReference type="RefSeq" id="WP_077428145.1">
    <property type="nucleotide sequence ID" value="NZ_MQAD01000003.1"/>
</dbReference>
<keyword evidence="3" id="KW-0378">Hydrolase</keyword>
<dbReference type="PRINTS" id="PR00138">
    <property type="entry name" value="MATRIXIN"/>
</dbReference>
<gene>
    <name evidence="6" type="ORF">BO219_02050</name>
</gene>
<accession>A0A1V3FVD9</accession>
<dbReference type="EMBL" id="MQAD01000003">
    <property type="protein sequence ID" value="OOE05585.1"/>
    <property type="molecule type" value="Genomic_DNA"/>
</dbReference>
<keyword evidence="4" id="KW-0862">Zinc</keyword>
<dbReference type="AlphaFoldDB" id="A0A1V3FVD9"/>
<feature type="domain" description="Peptidase M10 metallopeptidase" evidence="5">
    <location>
        <begin position="143"/>
        <end position="195"/>
    </location>
</feature>
<dbReference type="GO" id="GO:0031012">
    <property type="term" value="C:extracellular matrix"/>
    <property type="evidence" value="ECO:0007669"/>
    <property type="project" value="InterPro"/>
</dbReference>
<dbReference type="GO" id="GO:0008270">
    <property type="term" value="F:zinc ion binding"/>
    <property type="evidence" value="ECO:0007669"/>
    <property type="project" value="InterPro"/>
</dbReference>
<dbReference type="GO" id="GO:0006508">
    <property type="term" value="P:proteolysis"/>
    <property type="evidence" value="ECO:0007669"/>
    <property type="project" value="UniProtKB-KW"/>
</dbReference>
<dbReference type="InterPro" id="IPR021190">
    <property type="entry name" value="Pept_M10A"/>
</dbReference>
<proteinExistence type="predicted"/>
<comment type="caution">
    <text evidence="6">The sequence shown here is derived from an EMBL/GenBank/DDBJ whole genome shotgun (WGS) entry which is preliminary data.</text>
</comment>
<protein>
    <recommendedName>
        <fullName evidence="5">Peptidase M10 metallopeptidase domain-containing protein</fullName>
    </recommendedName>
</protein>
<keyword evidence="1" id="KW-0645">Protease</keyword>
<dbReference type="InterPro" id="IPR001818">
    <property type="entry name" value="Pept_M10_metallopeptidase"/>
</dbReference>
<sequence length="195" mass="22344">MSKMFTGGKRQVPNLGRFIFLCIIMLYFIFSSNTYAYELFGGKYRNPNSLKYWIDSSVIQAGYEARAVYGSEAFDSSSLIGTTRTYDDSQANYKWWASTKDMGSVVADCINYNVNWLGQVTACWDCTYDKSQLRIYLPGFQKLSWVQTRETTAHEIGHALGLDHEDDVRAIMLSKGFLNDEYPQNDDWNGINAIY</sequence>
<keyword evidence="7" id="KW-1185">Reference proteome</keyword>
<evidence type="ECO:0000256" key="4">
    <source>
        <dbReference type="ARBA" id="ARBA00022833"/>
    </source>
</evidence>
<evidence type="ECO:0000259" key="5">
    <source>
        <dbReference type="Pfam" id="PF00413"/>
    </source>
</evidence>
<dbReference type="GO" id="GO:0004222">
    <property type="term" value="F:metalloendopeptidase activity"/>
    <property type="evidence" value="ECO:0007669"/>
    <property type="project" value="InterPro"/>
</dbReference>
<evidence type="ECO:0000256" key="3">
    <source>
        <dbReference type="ARBA" id="ARBA00022801"/>
    </source>
</evidence>
<dbReference type="InterPro" id="IPR024079">
    <property type="entry name" value="MetalloPept_cat_dom_sf"/>
</dbReference>
<evidence type="ECO:0000313" key="7">
    <source>
        <dbReference type="Proteomes" id="UP000188458"/>
    </source>
</evidence>
<evidence type="ECO:0000313" key="6">
    <source>
        <dbReference type="EMBL" id="OOE05585.1"/>
    </source>
</evidence>
<dbReference type="Pfam" id="PF00413">
    <property type="entry name" value="Peptidase_M10"/>
    <property type="match status" value="1"/>
</dbReference>
<evidence type="ECO:0000256" key="1">
    <source>
        <dbReference type="ARBA" id="ARBA00022670"/>
    </source>
</evidence>
<keyword evidence="2" id="KW-0479">Metal-binding</keyword>
<name>A0A1V3FVD9_9BACL</name>
<dbReference type="Proteomes" id="UP000188458">
    <property type="component" value="Unassembled WGS sequence"/>
</dbReference>
<organism evidence="6 7">
    <name type="scientific">Anoxybacillus kestanbolensis</name>
    <dbReference type="NCBI Taxonomy" id="227476"/>
    <lineage>
        <taxon>Bacteria</taxon>
        <taxon>Bacillati</taxon>
        <taxon>Bacillota</taxon>
        <taxon>Bacilli</taxon>
        <taxon>Bacillales</taxon>
        <taxon>Anoxybacillaceae</taxon>
        <taxon>Anoxybacillus</taxon>
    </lineage>
</organism>
<reference evidence="7" key="1">
    <citation type="submission" date="2016-11" db="EMBL/GenBank/DDBJ databases">
        <title>Draft genome sequence of Anoxybacillus sp. strain 103 isolated from the Qarvajar hot spring in Nagorno-Karabach.</title>
        <authorList>
            <person name="Hovhannisyan P."/>
            <person name="Panosyan H."/>
            <person name="Birkeland N.-K."/>
        </authorList>
    </citation>
    <scope>NUCLEOTIDE SEQUENCE [LARGE SCALE GENOMIC DNA]</scope>
    <source>
        <strain evidence="7">103</strain>
    </source>
</reference>
<dbReference type="Gene3D" id="3.40.390.10">
    <property type="entry name" value="Collagenase (Catalytic Domain)"/>
    <property type="match status" value="1"/>
</dbReference>
<dbReference type="SUPFAM" id="SSF55486">
    <property type="entry name" value="Metalloproteases ('zincins'), catalytic domain"/>
    <property type="match status" value="1"/>
</dbReference>
<evidence type="ECO:0000256" key="2">
    <source>
        <dbReference type="ARBA" id="ARBA00022723"/>
    </source>
</evidence>